<dbReference type="Gene3D" id="3.30.1330.30">
    <property type="match status" value="1"/>
</dbReference>
<dbReference type="AlphaFoldDB" id="A0A328DTM3"/>
<dbReference type="EMBL" id="NQVE01000110">
    <property type="protein sequence ID" value="RAL47858.1"/>
    <property type="molecule type" value="Genomic_DNA"/>
</dbReference>
<dbReference type="InterPro" id="IPR029064">
    <property type="entry name" value="Ribosomal_eL30-like_sf"/>
</dbReference>
<dbReference type="GO" id="GO:0003723">
    <property type="term" value="F:RNA binding"/>
    <property type="evidence" value="ECO:0007669"/>
    <property type="project" value="InterPro"/>
</dbReference>
<proteinExistence type="predicted"/>
<dbReference type="GO" id="GO:0005840">
    <property type="term" value="C:ribosome"/>
    <property type="evidence" value="ECO:0007669"/>
    <property type="project" value="UniProtKB-KW"/>
</dbReference>
<comment type="caution">
    <text evidence="3">The sequence shown here is derived from an EMBL/GenBank/DDBJ whole genome shotgun (WGS) entry which is preliminary data.</text>
</comment>
<reference evidence="3 4" key="1">
    <citation type="submission" date="2018-06" db="EMBL/GenBank/DDBJ databases">
        <title>The Genome of Cuscuta australis (Dodder) Provides Insight into the Evolution of Plant Parasitism.</title>
        <authorList>
            <person name="Liu H."/>
        </authorList>
    </citation>
    <scope>NUCLEOTIDE SEQUENCE [LARGE SCALE GENOMIC DNA]</scope>
    <source>
        <strain evidence="4">cv. Yunnan</strain>
        <tissue evidence="3">Vines</tissue>
    </source>
</reference>
<name>A0A328DTM3_9ASTE</name>
<keyword evidence="2" id="KW-0687">Ribonucleoprotein</keyword>
<dbReference type="InterPro" id="IPR039109">
    <property type="entry name" value="Ribosomal_eL30-like"/>
</dbReference>
<evidence type="ECO:0000256" key="2">
    <source>
        <dbReference type="ARBA" id="ARBA00023274"/>
    </source>
</evidence>
<accession>A0A328DTM3</accession>
<dbReference type="GO" id="GO:1990904">
    <property type="term" value="C:ribonucleoprotein complex"/>
    <property type="evidence" value="ECO:0007669"/>
    <property type="project" value="UniProtKB-KW"/>
</dbReference>
<gene>
    <name evidence="3" type="ORF">DM860_011443</name>
</gene>
<dbReference type="PANTHER" id="PTHR11449">
    <property type="entry name" value="RIBOSOMAL PROTEIN L30"/>
    <property type="match status" value="1"/>
</dbReference>
<evidence type="ECO:0000313" key="4">
    <source>
        <dbReference type="Proteomes" id="UP000249390"/>
    </source>
</evidence>
<dbReference type="SUPFAM" id="SSF55315">
    <property type="entry name" value="L30e-like"/>
    <property type="match status" value="1"/>
</dbReference>
<organism evidence="3 4">
    <name type="scientific">Cuscuta australis</name>
    <dbReference type="NCBI Taxonomy" id="267555"/>
    <lineage>
        <taxon>Eukaryota</taxon>
        <taxon>Viridiplantae</taxon>
        <taxon>Streptophyta</taxon>
        <taxon>Embryophyta</taxon>
        <taxon>Tracheophyta</taxon>
        <taxon>Spermatophyta</taxon>
        <taxon>Magnoliopsida</taxon>
        <taxon>eudicotyledons</taxon>
        <taxon>Gunneridae</taxon>
        <taxon>Pentapetalae</taxon>
        <taxon>asterids</taxon>
        <taxon>lamiids</taxon>
        <taxon>Solanales</taxon>
        <taxon>Convolvulaceae</taxon>
        <taxon>Cuscuteae</taxon>
        <taxon>Cuscuta</taxon>
        <taxon>Cuscuta subgen. Grammica</taxon>
        <taxon>Cuscuta sect. Cleistogrammica</taxon>
    </lineage>
</organism>
<protein>
    <recommendedName>
        <fullName evidence="5">Ribosomal protein L7Ae/L30e/S12e/Gadd45 domain-containing protein</fullName>
    </recommendedName>
</protein>
<sequence>MIDLQKDEEESARRKIESEKKVKFRRMLVIISNNCPPLWNSEIEYYAMLSKVGVHHYRGSDSDILKSMPGDQ</sequence>
<evidence type="ECO:0008006" key="5">
    <source>
        <dbReference type="Google" id="ProtNLM"/>
    </source>
</evidence>
<keyword evidence="1" id="KW-0689">Ribosomal protein</keyword>
<evidence type="ECO:0000256" key="1">
    <source>
        <dbReference type="ARBA" id="ARBA00022980"/>
    </source>
</evidence>
<evidence type="ECO:0000313" key="3">
    <source>
        <dbReference type="EMBL" id="RAL47858.1"/>
    </source>
</evidence>
<dbReference type="Proteomes" id="UP000249390">
    <property type="component" value="Unassembled WGS sequence"/>
</dbReference>
<keyword evidence="4" id="KW-1185">Reference proteome</keyword>